<dbReference type="GO" id="GO:0005829">
    <property type="term" value="C:cytosol"/>
    <property type="evidence" value="ECO:0007669"/>
    <property type="project" value="TreeGrafter"/>
</dbReference>
<dbReference type="RefSeq" id="WP_013387608.1">
    <property type="nucleotide sequence ID" value="NC_014632.1"/>
</dbReference>
<evidence type="ECO:0000256" key="4">
    <source>
        <dbReference type="ARBA" id="ARBA00022714"/>
    </source>
</evidence>
<dbReference type="GO" id="GO:0009099">
    <property type="term" value="P:L-valine biosynthetic process"/>
    <property type="evidence" value="ECO:0007669"/>
    <property type="project" value="UniProtKB-UniRule"/>
</dbReference>
<feature type="binding site" description="via carbamate group" evidence="15">
    <location>
        <position position="121"/>
    </location>
    <ligand>
        <name>Mg(2+)</name>
        <dbReference type="ChEBI" id="CHEBI:18420"/>
    </ligand>
</feature>
<dbReference type="InterPro" id="IPR020558">
    <property type="entry name" value="DiOHA_6PGluconate_deHydtase_CS"/>
</dbReference>
<evidence type="ECO:0000256" key="9">
    <source>
        <dbReference type="ARBA" id="ARBA00023239"/>
    </source>
</evidence>
<dbReference type="SUPFAM" id="SSF52016">
    <property type="entry name" value="LeuD/IlvD-like"/>
    <property type="match status" value="1"/>
</dbReference>
<dbReference type="InterPro" id="IPR056740">
    <property type="entry name" value="ILV_EDD_C"/>
</dbReference>
<reference evidence="18 19" key="1">
    <citation type="journal article" date="2010" name="Stand. Genomic Sci.">
        <title>Complete genome sequence of Ilyobacter polytropus type strain (CuHbu1).</title>
        <authorList>
            <person name="Sikorski J."/>
            <person name="Chertkov O."/>
            <person name="Lapidus A."/>
            <person name="Nolan M."/>
            <person name="Lucas S."/>
            <person name="Del Rio T.G."/>
            <person name="Tice H."/>
            <person name="Cheng J.F."/>
            <person name="Tapia R."/>
            <person name="Han C."/>
            <person name="Goodwin L."/>
            <person name="Pitluck S."/>
            <person name="Liolios K."/>
            <person name="Ivanova N."/>
            <person name="Mavromatis K."/>
            <person name="Mikhailova N."/>
            <person name="Pati A."/>
            <person name="Chen A."/>
            <person name="Palaniappan K."/>
            <person name="Land M."/>
            <person name="Hauser L."/>
            <person name="Chang Y.J."/>
            <person name="Jeffries C.D."/>
            <person name="Brambilla E."/>
            <person name="Yasawong M."/>
            <person name="Rohde M."/>
            <person name="Pukall R."/>
            <person name="Spring S."/>
            <person name="Goker M."/>
            <person name="Woyke T."/>
            <person name="Bristow J."/>
            <person name="Eisen J.A."/>
            <person name="Markowitz V."/>
            <person name="Hugenholtz P."/>
            <person name="Kyrpides N.C."/>
            <person name="Klenk H.P."/>
        </authorList>
    </citation>
    <scope>NUCLEOTIDE SEQUENCE [LARGE SCALE GENOMIC DNA]</scope>
    <source>
        <strain evidence="19">ATCC 51220 / DSM 2926 / LMG 16218 / CuHBu1</strain>
    </source>
</reference>
<proteinExistence type="inferred from homology"/>
<dbReference type="HAMAP" id="MF_00012">
    <property type="entry name" value="IlvD"/>
    <property type="match status" value="1"/>
</dbReference>
<evidence type="ECO:0000256" key="11">
    <source>
        <dbReference type="ARBA" id="ARBA00029304"/>
    </source>
</evidence>
<comment type="cofactor">
    <cofactor evidence="1 15">
        <name>Mg(2+)</name>
        <dbReference type="ChEBI" id="CHEBI:18420"/>
    </cofactor>
</comment>
<name>E3H7Y9_ILYPC</name>
<dbReference type="EC" id="4.2.1.9" evidence="14 15"/>
<dbReference type="NCBIfam" id="NF002068">
    <property type="entry name" value="PRK00911.1"/>
    <property type="match status" value="1"/>
</dbReference>
<feature type="domain" description="Dihydroxy-acid/6-phosphogluconate dehydratase C-terminal" evidence="17">
    <location>
        <begin position="357"/>
        <end position="546"/>
    </location>
</feature>
<evidence type="ECO:0000256" key="3">
    <source>
        <dbReference type="ARBA" id="ARBA00022605"/>
    </source>
</evidence>
<dbReference type="FunFam" id="3.50.30.80:FF:000001">
    <property type="entry name" value="Dihydroxy-acid dehydratase"/>
    <property type="match status" value="1"/>
</dbReference>
<dbReference type="PROSITE" id="PS00887">
    <property type="entry name" value="ILVD_EDD_2"/>
    <property type="match status" value="1"/>
</dbReference>
<dbReference type="OrthoDB" id="9807077at2"/>
<comment type="similarity">
    <text evidence="2 15">Belongs to the IlvD/Edd family.</text>
</comment>
<evidence type="ECO:0000256" key="5">
    <source>
        <dbReference type="ARBA" id="ARBA00022723"/>
    </source>
</evidence>
<dbReference type="KEGG" id="ipo:Ilyop_1160"/>
<feature type="binding site" evidence="15">
    <location>
        <position position="440"/>
    </location>
    <ligand>
        <name>Mg(2+)</name>
        <dbReference type="ChEBI" id="CHEBI:18420"/>
    </ligand>
</feature>
<protein>
    <recommendedName>
        <fullName evidence="14 15">Dihydroxy-acid dehydratase</fullName>
        <shortName evidence="15">DAD</shortName>
        <ecNumber evidence="14 15">4.2.1.9</ecNumber>
    </recommendedName>
</protein>
<comment type="cofactor">
    <cofactor evidence="15">
        <name>[2Fe-2S] cluster</name>
        <dbReference type="ChEBI" id="CHEBI:190135"/>
    </cofactor>
    <text evidence="15">Binds 1 [2Fe-2S] cluster per subunit. This cluster acts as a Lewis acid cofactor.</text>
</comment>
<keyword evidence="3 15" id="KW-0028">Amino-acid biosynthesis</keyword>
<comment type="pathway">
    <text evidence="13 15">Amino-acid biosynthesis; L-isoleucine biosynthesis; L-isoleucine from 2-oxobutanoate: step 3/4.</text>
</comment>
<evidence type="ECO:0000259" key="16">
    <source>
        <dbReference type="Pfam" id="PF00920"/>
    </source>
</evidence>
<dbReference type="GO" id="GO:0000287">
    <property type="term" value="F:magnesium ion binding"/>
    <property type="evidence" value="ECO:0007669"/>
    <property type="project" value="UniProtKB-UniRule"/>
</dbReference>
<dbReference type="Proteomes" id="UP000006875">
    <property type="component" value="Chromosome"/>
</dbReference>
<evidence type="ECO:0000256" key="1">
    <source>
        <dbReference type="ARBA" id="ARBA00001946"/>
    </source>
</evidence>
<keyword evidence="19" id="KW-1185">Reference proteome</keyword>
<feature type="active site" description="Proton acceptor" evidence="15">
    <location>
        <position position="466"/>
    </location>
</feature>
<keyword evidence="9 15" id="KW-0456">Lyase</keyword>
<dbReference type="PROSITE" id="PS00886">
    <property type="entry name" value="ILVD_EDD_1"/>
    <property type="match status" value="1"/>
</dbReference>
<dbReference type="SUPFAM" id="SSF143975">
    <property type="entry name" value="IlvD/EDD N-terminal domain-like"/>
    <property type="match status" value="1"/>
</dbReference>
<evidence type="ECO:0000256" key="7">
    <source>
        <dbReference type="ARBA" id="ARBA00023004"/>
    </source>
</evidence>
<evidence type="ECO:0000256" key="6">
    <source>
        <dbReference type="ARBA" id="ARBA00022842"/>
    </source>
</evidence>
<dbReference type="UniPathway" id="UPA00049">
    <property type="reaction ID" value="UER00061"/>
</dbReference>
<dbReference type="GO" id="GO:0009097">
    <property type="term" value="P:isoleucine biosynthetic process"/>
    <property type="evidence" value="ECO:0007669"/>
    <property type="project" value="UniProtKB-UniRule"/>
</dbReference>
<evidence type="ECO:0000259" key="17">
    <source>
        <dbReference type="Pfam" id="PF24877"/>
    </source>
</evidence>
<keyword evidence="6 15" id="KW-0460">Magnesium</keyword>
<dbReference type="Pfam" id="PF00920">
    <property type="entry name" value="ILVD_EDD_N"/>
    <property type="match status" value="1"/>
</dbReference>
<dbReference type="GO" id="GO:0004160">
    <property type="term" value="F:dihydroxy-acid dehydratase activity"/>
    <property type="evidence" value="ECO:0007669"/>
    <property type="project" value="UniProtKB-UniRule"/>
</dbReference>
<evidence type="ECO:0000256" key="2">
    <source>
        <dbReference type="ARBA" id="ARBA00006486"/>
    </source>
</evidence>
<evidence type="ECO:0000313" key="19">
    <source>
        <dbReference type="Proteomes" id="UP000006875"/>
    </source>
</evidence>
<comment type="function">
    <text evidence="15">Functions in the biosynthesis of branched-chain amino acids. Catalyzes the dehydration of (2R,3R)-2,3-dihydroxy-3-methylpentanoate (2,3-dihydroxy-3-methylvalerate) into 2-oxo-3-methylpentanoate (2-oxo-3-methylvalerate) and of (2R)-2,3-dihydroxy-3-methylbutanoate (2,3-dihydroxyisovalerate) into 2-oxo-3-methylbutanoate (2-oxoisovalerate), the penultimate precursor to L-isoleucine and L-valine, respectively.</text>
</comment>
<comment type="catalytic activity">
    <reaction evidence="15">
        <text>(2R,3R)-2,3-dihydroxy-3-methylpentanoate = (S)-3-methyl-2-oxopentanoate + H2O</text>
        <dbReference type="Rhea" id="RHEA:27694"/>
        <dbReference type="ChEBI" id="CHEBI:15377"/>
        <dbReference type="ChEBI" id="CHEBI:35146"/>
        <dbReference type="ChEBI" id="CHEBI:49258"/>
        <dbReference type="EC" id="4.2.1.9"/>
    </reaction>
</comment>
<feature type="binding site" evidence="15">
    <location>
        <position position="120"/>
    </location>
    <ligand>
        <name>Mg(2+)</name>
        <dbReference type="ChEBI" id="CHEBI:18420"/>
    </ligand>
</feature>
<evidence type="ECO:0000256" key="15">
    <source>
        <dbReference type="HAMAP-Rule" id="MF_00012"/>
    </source>
</evidence>
<accession>E3H7Y9</accession>
<dbReference type="GO" id="GO:0051537">
    <property type="term" value="F:2 iron, 2 sulfur cluster binding"/>
    <property type="evidence" value="ECO:0007669"/>
    <property type="project" value="UniProtKB-UniRule"/>
</dbReference>
<feature type="binding site" evidence="15">
    <location>
        <position position="78"/>
    </location>
    <ligand>
        <name>Mg(2+)</name>
        <dbReference type="ChEBI" id="CHEBI:18420"/>
    </ligand>
</feature>
<dbReference type="InterPro" id="IPR000581">
    <property type="entry name" value="ILV_EDD_N"/>
</dbReference>
<feature type="modified residue" description="N6-carboxylysine" evidence="15">
    <location>
        <position position="121"/>
    </location>
</feature>
<comment type="pathway">
    <text evidence="12 15">Amino-acid biosynthesis; L-valine biosynthesis; L-valine from pyruvate: step 3/4.</text>
</comment>
<dbReference type="PANTHER" id="PTHR43661:SF3">
    <property type="entry name" value="D-XYLONATE DEHYDRATASE YAGF-RELATED"/>
    <property type="match status" value="1"/>
</dbReference>
<dbReference type="NCBIfam" id="TIGR00110">
    <property type="entry name" value="ilvD"/>
    <property type="match status" value="1"/>
</dbReference>
<keyword evidence="7 15" id="KW-0408">Iron</keyword>
<comment type="catalytic activity">
    <reaction evidence="11">
        <text>(2R)-2,3-dihydroxy-3-methylbutanoate = 3-methyl-2-oxobutanoate + H2O</text>
        <dbReference type="Rhea" id="RHEA:24809"/>
        <dbReference type="ChEBI" id="CHEBI:11851"/>
        <dbReference type="ChEBI" id="CHEBI:15377"/>
        <dbReference type="ChEBI" id="CHEBI:49072"/>
        <dbReference type="EC" id="4.2.1.9"/>
    </reaction>
    <physiologicalReaction direction="left-to-right" evidence="11">
        <dbReference type="Rhea" id="RHEA:24810"/>
    </physiologicalReaction>
</comment>
<gene>
    <name evidence="15" type="primary">ilvD</name>
    <name evidence="18" type="ordered locus">Ilyop_1160</name>
</gene>
<dbReference type="Gene3D" id="3.50.30.80">
    <property type="entry name" value="IlvD/EDD C-terminal domain-like"/>
    <property type="match status" value="1"/>
</dbReference>
<dbReference type="eggNOG" id="COG0129">
    <property type="taxonomic scope" value="Bacteria"/>
</dbReference>
<comment type="caution">
    <text evidence="15">Lacks conserved residue(s) required for the propagation of feature annotation.</text>
</comment>
<evidence type="ECO:0000313" key="18">
    <source>
        <dbReference type="EMBL" id="ADO82941.1"/>
    </source>
</evidence>
<comment type="subunit">
    <text evidence="15">Homodimer.</text>
</comment>
<keyword evidence="8 15" id="KW-0411">Iron-sulfur</keyword>
<dbReference type="AlphaFoldDB" id="E3H7Y9"/>
<keyword evidence="10 15" id="KW-0100">Branched-chain amino acid biosynthesis</keyword>
<dbReference type="HOGENOM" id="CLU_014271_4_2_0"/>
<organism evidence="18 19">
    <name type="scientific">Ilyobacter polytropus (strain ATCC 51220 / DSM 2926 / LMG 16218 / CuHBu1)</name>
    <dbReference type="NCBI Taxonomy" id="572544"/>
    <lineage>
        <taxon>Bacteria</taxon>
        <taxon>Fusobacteriati</taxon>
        <taxon>Fusobacteriota</taxon>
        <taxon>Fusobacteriia</taxon>
        <taxon>Fusobacteriales</taxon>
        <taxon>Fusobacteriaceae</taxon>
        <taxon>Ilyobacter</taxon>
    </lineage>
</organism>
<dbReference type="UniPathway" id="UPA00047">
    <property type="reaction ID" value="UER00057"/>
</dbReference>
<dbReference type="EMBL" id="CP002281">
    <property type="protein sequence ID" value="ADO82941.1"/>
    <property type="molecule type" value="Genomic_DNA"/>
</dbReference>
<dbReference type="Pfam" id="PF24877">
    <property type="entry name" value="ILV_EDD_C"/>
    <property type="match status" value="1"/>
</dbReference>
<dbReference type="InterPro" id="IPR037237">
    <property type="entry name" value="IlvD/EDD_N"/>
</dbReference>
<dbReference type="InterPro" id="IPR042096">
    <property type="entry name" value="Dihydro-acid_dehy_C"/>
</dbReference>
<keyword evidence="4 15" id="KW-0001">2Fe-2S</keyword>
<dbReference type="PANTHER" id="PTHR43661">
    <property type="entry name" value="D-XYLONATE DEHYDRATASE"/>
    <property type="match status" value="1"/>
</dbReference>
<evidence type="ECO:0000256" key="12">
    <source>
        <dbReference type="ARBA" id="ARBA00029436"/>
    </source>
</evidence>
<dbReference type="InterPro" id="IPR004404">
    <property type="entry name" value="DihydroxyA_deHydtase"/>
</dbReference>
<feature type="domain" description="Dihydroxy-acid/6-phosphogluconate dehydratase N-terminal" evidence="16">
    <location>
        <begin position="32"/>
        <end position="342"/>
    </location>
</feature>
<evidence type="ECO:0000256" key="14">
    <source>
        <dbReference type="ARBA" id="ARBA00029490"/>
    </source>
</evidence>
<dbReference type="STRING" id="572544.Ilyop_1160"/>
<keyword evidence="5 15" id="KW-0479">Metal-binding</keyword>
<evidence type="ECO:0000256" key="10">
    <source>
        <dbReference type="ARBA" id="ARBA00023304"/>
    </source>
</evidence>
<sequence length="549" mass="58396">MKSDVVKKGVARSPHRSLLKALGLTEREIQAPFIGVVGSFNELVPGHVHLKTIIDSVKNGIRMGGGVPFEFSTIAVCDGLAMNNDAMRYSLPSRNIIADTIEVQVRGAALDALVFIPNCDKVVPGMLMAAARLNIPAIFISGGPMLAGVHKGKKIALSDVFEYVGKYQTGEISEDELTEVEGKACPTCGSCAGMYTANTMNCLTEALGMALPGNGTVPAVFSKRMEMAKEAGMRVLELLENGVKPREIMTKKAFMNAVRVDMALGGSTNTVLHLLAIANDADVDLTLDDFDEVSKSVPQISKLSPAGSHFIEDLDRAGGVHAVMRELIDGKILEDETTVNGKLSEVLKRHRVTDKVVIRELSNPYTQRGGLTVLKGNIAPLGAVVKSGGVVEEMKVHSGPARVFNSEEDTVAALMGGQIKDGDVIIIRYEGPKGGPGMREMLTPTSILVGLGLDKTVALITDGRFSGATRGAAIGHVSPEAAEGGPIGLIEEGDTIKIDINKGTLDFVIDEDELEKRKSKLVIVEKEASGYLKKYSEKVKSAYSGAIEG</sequence>
<evidence type="ECO:0000256" key="8">
    <source>
        <dbReference type="ARBA" id="ARBA00023014"/>
    </source>
</evidence>
<evidence type="ECO:0000256" key="13">
    <source>
        <dbReference type="ARBA" id="ARBA00029437"/>
    </source>
</evidence>